<evidence type="ECO:0000256" key="4">
    <source>
        <dbReference type="ARBA" id="ARBA00022475"/>
    </source>
</evidence>
<evidence type="ECO:0000313" key="9">
    <source>
        <dbReference type="EMBL" id="NYI67901.1"/>
    </source>
</evidence>
<evidence type="ECO:0000256" key="3">
    <source>
        <dbReference type="ARBA" id="ARBA00022448"/>
    </source>
</evidence>
<dbReference type="Pfam" id="PF01032">
    <property type="entry name" value="FecCD"/>
    <property type="match status" value="1"/>
</dbReference>
<feature type="transmembrane region" description="Helical" evidence="8">
    <location>
        <begin position="110"/>
        <end position="127"/>
    </location>
</feature>
<dbReference type="Gene3D" id="1.10.3470.10">
    <property type="entry name" value="ABC transporter involved in vitamin B12 uptake, BtuC"/>
    <property type="match status" value="1"/>
</dbReference>
<keyword evidence="6 8" id="KW-1133">Transmembrane helix</keyword>
<dbReference type="RefSeq" id="WP_179428214.1">
    <property type="nucleotide sequence ID" value="NZ_JACBZP010000001.1"/>
</dbReference>
<evidence type="ECO:0000256" key="1">
    <source>
        <dbReference type="ARBA" id="ARBA00004651"/>
    </source>
</evidence>
<comment type="similarity">
    <text evidence="2">Belongs to the binding-protein-dependent transport system permease family. FecCD subfamily.</text>
</comment>
<keyword evidence="10" id="KW-1185">Reference proteome</keyword>
<accession>A0A7Z0D2Y2</accession>
<dbReference type="GO" id="GO:0033214">
    <property type="term" value="P:siderophore-iron import into cell"/>
    <property type="evidence" value="ECO:0007669"/>
    <property type="project" value="TreeGrafter"/>
</dbReference>
<dbReference type="SUPFAM" id="SSF81345">
    <property type="entry name" value="ABC transporter involved in vitamin B12 uptake, BtuC"/>
    <property type="match status" value="1"/>
</dbReference>
<dbReference type="Proteomes" id="UP000539111">
    <property type="component" value="Unassembled WGS sequence"/>
</dbReference>
<feature type="transmembrane region" description="Helical" evidence="8">
    <location>
        <begin position="211"/>
        <end position="233"/>
    </location>
</feature>
<keyword evidence="4" id="KW-1003">Cell membrane</keyword>
<dbReference type="CDD" id="cd06550">
    <property type="entry name" value="TM_ABC_iron-siderophores_like"/>
    <property type="match status" value="1"/>
</dbReference>
<dbReference type="InterPro" id="IPR037294">
    <property type="entry name" value="ABC_BtuC-like"/>
</dbReference>
<comment type="subcellular location">
    <subcellularLocation>
        <location evidence="1">Cell membrane</location>
        <topology evidence="1">Multi-pass membrane protein</topology>
    </subcellularLocation>
</comment>
<dbReference type="GO" id="GO:0005886">
    <property type="term" value="C:plasma membrane"/>
    <property type="evidence" value="ECO:0007669"/>
    <property type="project" value="UniProtKB-SubCell"/>
</dbReference>
<feature type="transmembrane region" description="Helical" evidence="8">
    <location>
        <begin position="26"/>
        <end position="46"/>
    </location>
</feature>
<evidence type="ECO:0000256" key="7">
    <source>
        <dbReference type="ARBA" id="ARBA00023136"/>
    </source>
</evidence>
<evidence type="ECO:0000256" key="2">
    <source>
        <dbReference type="ARBA" id="ARBA00007935"/>
    </source>
</evidence>
<feature type="transmembrane region" description="Helical" evidence="8">
    <location>
        <begin position="165"/>
        <end position="184"/>
    </location>
</feature>
<reference evidence="9 10" key="1">
    <citation type="submission" date="2020-07" db="EMBL/GenBank/DDBJ databases">
        <title>Sequencing the genomes of 1000 actinobacteria strains.</title>
        <authorList>
            <person name="Klenk H.-P."/>
        </authorList>
    </citation>
    <scope>NUCLEOTIDE SEQUENCE [LARGE SCALE GENOMIC DNA]</scope>
    <source>
        <strain evidence="9 10">DSM 26341</strain>
    </source>
</reference>
<keyword evidence="3" id="KW-0813">Transport</keyword>
<dbReference type="PANTHER" id="PTHR30472:SF24">
    <property type="entry name" value="FERRIC ENTEROBACTIN TRANSPORT SYSTEM PERMEASE PROTEIN FEPG"/>
    <property type="match status" value="1"/>
</dbReference>
<evidence type="ECO:0000256" key="8">
    <source>
        <dbReference type="SAM" id="Phobius"/>
    </source>
</evidence>
<comment type="caution">
    <text evidence="9">The sequence shown here is derived from an EMBL/GenBank/DDBJ whole genome shotgun (WGS) entry which is preliminary data.</text>
</comment>
<dbReference type="GO" id="GO:0022857">
    <property type="term" value="F:transmembrane transporter activity"/>
    <property type="evidence" value="ECO:0007669"/>
    <property type="project" value="InterPro"/>
</dbReference>
<evidence type="ECO:0000256" key="6">
    <source>
        <dbReference type="ARBA" id="ARBA00022989"/>
    </source>
</evidence>
<evidence type="ECO:0000313" key="10">
    <source>
        <dbReference type="Proteomes" id="UP000539111"/>
    </source>
</evidence>
<dbReference type="AlphaFoldDB" id="A0A7Z0D2Y2"/>
<feature type="transmembrane region" description="Helical" evidence="8">
    <location>
        <begin position="324"/>
        <end position="341"/>
    </location>
</feature>
<proteinExistence type="inferred from homology"/>
<organism evidence="9 10">
    <name type="scientific">Spelaeicoccus albus</name>
    <dbReference type="NCBI Taxonomy" id="1280376"/>
    <lineage>
        <taxon>Bacteria</taxon>
        <taxon>Bacillati</taxon>
        <taxon>Actinomycetota</taxon>
        <taxon>Actinomycetes</taxon>
        <taxon>Micrococcales</taxon>
        <taxon>Brevibacteriaceae</taxon>
        <taxon>Spelaeicoccus</taxon>
    </lineage>
</organism>
<keyword evidence="7 8" id="KW-0472">Membrane</keyword>
<name>A0A7Z0D2Y2_9MICO</name>
<dbReference type="EMBL" id="JACBZP010000001">
    <property type="protein sequence ID" value="NYI67901.1"/>
    <property type="molecule type" value="Genomic_DNA"/>
</dbReference>
<feature type="transmembrane region" description="Helical" evidence="8">
    <location>
        <begin position="254"/>
        <end position="278"/>
    </location>
</feature>
<sequence>MSATPALRRRAGTAAPIGHRRAVRPLIVGLAVTAAIVLVAVLGLMLGDFTLTPGEVFAALTGHGSRAADLVVVDWRLPRVLLAALTGCAFGISGAIFQSISRNALGSPDIIGFTSGAASGALVQILVVGASGAAVSGGAIAGGFVTAAIVYGLSFKGGVQGYRLVLVGIGVSAVLMSLNSYLILRAQVDQAQGAAIWITGTLNGRGWPEDIAVGICLALLMPMALKLNPSLALMEMGDDTAKALGVSVERDRMLLMVVGVGLTAVATAAVGPIAFVALASPHLARMLCRSHRPGPVTAGLMGALLMMVADFAAQRLFAPTQLPTGVLTSAIGGAYLAWLLTRQWRAGRG</sequence>
<dbReference type="PANTHER" id="PTHR30472">
    <property type="entry name" value="FERRIC ENTEROBACTIN TRANSPORT SYSTEM PERMEASE PROTEIN"/>
    <property type="match status" value="1"/>
</dbReference>
<feature type="transmembrane region" description="Helical" evidence="8">
    <location>
        <begin position="133"/>
        <end position="153"/>
    </location>
</feature>
<keyword evidence="5 8" id="KW-0812">Transmembrane</keyword>
<dbReference type="InterPro" id="IPR000522">
    <property type="entry name" value="ABC_transptr_permease_BtuC"/>
</dbReference>
<protein>
    <submittedName>
        <fullName evidence="9">Iron complex transport system permease protein</fullName>
    </submittedName>
</protein>
<evidence type="ECO:0000256" key="5">
    <source>
        <dbReference type="ARBA" id="ARBA00022692"/>
    </source>
</evidence>
<gene>
    <name evidence="9" type="ORF">BJY26_002207</name>
</gene>
<feature type="transmembrane region" description="Helical" evidence="8">
    <location>
        <begin position="80"/>
        <end position="98"/>
    </location>
</feature>